<keyword evidence="1" id="KW-0812">Transmembrane</keyword>
<feature type="transmembrane region" description="Helical" evidence="1">
    <location>
        <begin position="53"/>
        <end position="72"/>
    </location>
</feature>
<dbReference type="PANTHER" id="PTHR40465">
    <property type="entry name" value="CHROMOSOME 1, WHOLE GENOME SHOTGUN SEQUENCE"/>
    <property type="match status" value="1"/>
</dbReference>
<name>A0ABR3FQT2_9AGAR</name>
<organism evidence="3 4">
    <name type="scientific">Marasmius crinis-equi</name>
    <dbReference type="NCBI Taxonomy" id="585013"/>
    <lineage>
        <taxon>Eukaryota</taxon>
        <taxon>Fungi</taxon>
        <taxon>Dikarya</taxon>
        <taxon>Basidiomycota</taxon>
        <taxon>Agaricomycotina</taxon>
        <taxon>Agaricomycetes</taxon>
        <taxon>Agaricomycetidae</taxon>
        <taxon>Agaricales</taxon>
        <taxon>Marasmiineae</taxon>
        <taxon>Marasmiaceae</taxon>
        <taxon>Marasmius</taxon>
    </lineage>
</organism>
<dbReference type="InterPro" id="IPR045339">
    <property type="entry name" value="DUF6534"/>
</dbReference>
<comment type="caution">
    <text evidence="3">The sequence shown here is derived from an EMBL/GenBank/DDBJ whole genome shotgun (WGS) entry which is preliminary data.</text>
</comment>
<gene>
    <name evidence="3" type="ORF">V5O48_004176</name>
</gene>
<keyword evidence="4" id="KW-1185">Reference proteome</keyword>
<feature type="domain" description="DUF6534" evidence="2">
    <location>
        <begin position="86"/>
        <end position="126"/>
    </location>
</feature>
<proteinExistence type="predicted"/>
<accession>A0ABR3FQT2</accession>
<reference evidence="3 4" key="1">
    <citation type="submission" date="2024-02" db="EMBL/GenBank/DDBJ databases">
        <title>A draft genome for the cacao thread blight pathogen Marasmius crinis-equi.</title>
        <authorList>
            <person name="Cohen S.P."/>
            <person name="Baruah I.K."/>
            <person name="Amoako-Attah I."/>
            <person name="Bukari Y."/>
            <person name="Meinhardt L.W."/>
            <person name="Bailey B.A."/>
        </authorList>
    </citation>
    <scope>NUCLEOTIDE SEQUENCE [LARGE SCALE GENOMIC DNA]</scope>
    <source>
        <strain evidence="3 4">GH-76</strain>
    </source>
</reference>
<feature type="transmembrane region" description="Helical" evidence="1">
    <location>
        <begin position="21"/>
        <end position="41"/>
    </location>
</feature>
<sequence>MCMAEDPSQIPLLTRLPEVTWVTPFTASVTGFCALLAQGFLGHRVWILTKSKILVAVIGFLSFMGCLGGFIAGIKSGIIAKLGFQTAADIVITVSLASVLSRSRTGFRRTDNILNRLIRGAIQTGTSRVPPITMLDTLNSRRKLKAQFNGTVVDMDTESNAGAYRMQNSKGQVNRSGVAAHTLQSINVTKDVVTVTDAPDVDGDAQIKSSNAWYPQ</sequence>
<dbReference type="PANTHER" id="PTHR40465:SF1">
    <property type="entry name" value="DUF6534 DOMAIN-CONTAINING PROTEIN"/>
    <property type="match status" value="1"/>
</dbReference>
<evidence type="ECO:0000259" key="2">
    <source>
        <dbReference type="Pfam" id="PF20152"/>
    </source>
</evidence>
<evidence type="ECO:0000256" key="1">
    <source>
        <dbReference type="SAM" id="Phobius"/>
    </source>
</evidence>
<evidence type="ECO:0000313" key="3">
    <source>
        <dbReference type="EMBL" id="KAL0577809.1"/>
    </source>
</evidence>
<dbReference type="EMBL" id="JBAHYK010000136">
    <property type="protein sequence ID" value="KAL0577809.1"/>
    <property type="molecule type" value="Genomic_DNA"/>
</dbReference>
<keyword evidence="1" id="KW-1133">Transmembrane helix</keyword>
<evidence type="ECO:0000313" key="4">
    <source>
        <dbReference type="Proteomes" id="UP001465976"/>
    </source>
</evidence>
<protein>
    <recommendedName>
        <fullName evidence="2">DUF6534 domain-containing protein</fullName>
    </recommendedName>
</protein>
<dbReference type="Pfam" id="PF20152">
    <property type="entry name" value="DUF6534"/>
    <property type="match status" value="1"/>
</dbReference>
<feature type="transmembrane region" description="Helical" evidence="1">
    <location>
        <begin position="78"/>
        <end position="100"/>
    </location>
</feature>
<dbReference type="Proteomes" id="UP001465976">
    <property type="component" value="Unassembled WGS sequence"/>
</dbReference>
<keyword evidence="1" id="KW-0472">Membrane</keyword>